<evidence type="ECO:0000313" key="2">
    <source>
        <dbReference type="EMBL" id="AHW61665.1"/>
    </source>
</evidence>
<proteinExistence type="predicted"/>
<feature type="domain" description="DUF4296" evidence="1">
    <location>
        <begin position="26"/>
        <end position="111"/>
    </location>
</feature>
<dbReference type="eggNOG" id="ENOG5033DU3">
    <property type="taxonomic scope" value="Bacteria"/>
</dbReference>
<dbReference type="EMBL" id="CP007451">
    <property type="protein sequence ID" value="AHW61665.1"/>
    <property type="molecule type" value="Genomic_DNA"/>
</dbReference>
<reference evidence="2 4" key="1">
    <citation type="submission" date="2014-03" db="EMBL/GenBank/DDBJ databases">
        <title>Complete genome sequence of a deeply braunched marine Bacteroidia bacterium Draconibacterium orientale type strain FH5T.</title>
        <authorList>
            <person name="Li X."/>
            <person name="Wang X."/>
            <person name="Xie Z."/>
            <person name="Du Z."/>
            <person name="Chen G."/>
        </authorList>
    </citation>
    <scope>NUCLEOTIDE SEQUENCE [LARGE SCALE GENOMIC DNA]</scope>
    <source>
        <strain evidence="2 4">FH5</strain>
    </source>
</reference>
<evidence type="ECO:0000313" key="5">
    <source>
        <dbReference type="Proteomes" id="UP000181981"/>
    </source>
</evidence>
<dbReference type="KEGG" id="dori:FH5T_06065"/>
<dbReference type="AlphaFoldDB" id="X5E2H7"/>
<keyword evidence="4" id="KW-1185">Reference proteome</keyword>
<accession>X5E2H7</accession>
<dbReference type="Proteomes" id="UP000023772">
    <property type="component" value="Chromosome"/>
</dbReference>
<sequence>MKNAFLILIIAVFAFSACENEIMPKPEHLIKEKKMINMLVDVHLAEAAYNHIRYDSAMINSRTENFYYSVLDKYEVTDSLFEQSLVYYESHPKNFEKMYRKVMSRLSEMEQERSGRKEELLKFEEEE</sequence>
<dbReference type="Pfam" id="PF14129">
    <property type="entry name" value="DUF4296"/>
    <property type="match status" value="1"/>
</dbReference>
<dbReference type="RefSeq" id="WP_038556674.1">
    <property type="nucleotide sequence ID" value="NZ_FOHT01000025.1"/>
</dbReference>
<gene>
    <name evidence="2" type="ORF">FH5T_06065</name>
    <name evidence="3" type="ORF">SAMN05444285_12537</name>
</gene>
<dbReference type="PROSITE" id="PS51257">
    <property type="entry name" value="PROKAR_LIPOPROTEIN"/>
    <property type="match status" value="1"/>
</dbReference>
<evidence type="ECO:0000313" key="4">
    <source>
        <dbReference type="Proteomes" id="UP000023772"/>
    </source>
</evidence>
<dbReference type="STRING" id="1168034.FH5T_06065"/>
<dbReference type="Proteomes" id="UP000181981">
    <property type="component" value="Unassembled WGS sequence"/>
</dbReference>
<organism evidence="3 5">
    <name type="scientific">Draconibacterium orientale</name>
    <dbReference type="NCBI Taxonomy" id="1168034"/>
    <lineage>
        <taxon>Bacteria</taxon>
        <taxon>Pseudomonadati</taxon>
        <taxon>Bacteroidota</taxon>
        <taxon>Bacteroidia</taxon>
        <taxon>Marinilabiliales</taxon>
        <taxon>Prolixibacteraceae</taxon>
        <taxon>Draconibacterium</taxon>
    </lineage>
</organism>
<dbReference type="InterPro" id="IPR025381">
    <property type="entry name" value="DUF4296"/>
</dbReference>
<protein>
    <recommendedName>
        <fullName evidence="1">DUF4296 domain-containing protein</fullName>
    </recommendedName>
</protein>
<evidence type="ECO:0000313" key="3">
    <source>
        <dbReference type="EMBL" id="SET84202.1"/>
    </source>
</evidence>
<evidence type="ECO:0000259" key="1">
    <source>
        <dbReference type="Pfam" id="PF14129"/>
    </source>
</evidence>
<reference evidence="3 5" key="2">
    <citation type="submission" date="2016-10" db="EMBL/GenBank/DDBJ databases">
        <authorList>
            <person name="de Groot N.N."/>
        </authorList>
    </citation>
    <scope>NUCLEOTIDE SEQUENCE [LARGE SCALE GENOMIC DNA]</scope>
    <source>
        <strain evidence="3 5">DSM 25947</strain>
    </source>
</reference>
<name>X5E2H7_9BACT</name>
<dbReference type="OrthoDB" id="678784at2"/>
<dbReference type="HOGENOM" id="CLU_147908_1_0_10"/>
<dbReference type="EMBL" id="FOHT01000025">
    <property type="protein sequence ID" value="SET84202.1"/>
    <property type="molecule type" value="Genomic_DNA"/>
</dbReference>